<proteinExistence type="predicted"/>
<accession>A0A3B0T197</accession>
<keyword evidence="3 4" id="KW-0472">Membrane</keyword>
<evidence type="ECO:0000313" key="5">
    <source>
        <dbReference type="EMBL" id="VAW12531.1"/>
    </source>
</evidence>
<dbReference type="GO" id="GO:0005524">
    <property type="term" value="F:ATP binding"/>
    <property type="evidence" value="ECO:0007669"/>
    <property type="project" value="InterPro"/>
</dbReference>
<feature type="non-terminal residue" evidence="5">
    <location>
        <position position="123"/>
    </location>
</feature>
<name>A0A3B0T197_9ZZZZ</name>
<dbReference type="AlphaFoldDB" id="A0A3B0T197"/>
<protein>
    <submittedName>
        <fullName evidence="5">Uncharacterized protein</fullName>
    </submittedName>
</protein>
<dbReference type="EMBL" id="UOEM01000047">
    <property type="protein sequence ID" value="VAW12531.1"/>
    <property type="molecule type" value="Genomic_DNA"/>
</dbReference>
<dbReference type="SUPFAM" id="SSF90123">
    <property type="entry name" value="ABC transporter transmembrane region"/>
    <property type="match status" value="1"/>
</dbReference>
<feature type="transmembrane region" description="Helical" evidence="4">
    <location>
        <begin position="34"/>
        <end position="62"/>
    </location>
</feature>
<keyword evidence="2 4" id="KW-1133">Transmembrane helix</keyword>
<evidence type="ECO:0000256" key="4">
    <source>
        <dbReference type="SAM" id="Phobius"/>
    </source>
</evidence>
<reference evidence="5" key="1">
    <citation type="submission" date="2018-06" db="EMBL/GenBank/DDBJ databases">
        <authorList>
            <person name="Zhirakovskaya E."/>
        </authorList>
    </citation>
    <scope>NUCLEOTIDE SEQUENCE</scope>
</reference>
<evidence type="ECO:0000256" key="3">
    <source>
        <dbReference type="ARBA" id="ARBA00023136"/>
    </source>
</evidence>
<dbReference type="GO" id="GO:0016020">
    <property type="term" value="C:membrane"/>
    <property type="evidence" value="ECO:0007669"/>
    <property type="project" value="InterPro"/>
</dbReference>
<organism evidence="5">
    <name type="scientific">hydrothermal vent metagenome</name>
    <dbReference type="NCBI Taxonomy" id="652676"/>
    <lineage>
        <taxon>unclassified sequences</taxon>
        <taxon>metagenomes</taxon>
        <taxon>ecological metagenomes</taxon>
    </lineage>
</organism>
<gene>
    <name evidence="5" type="ORF">MNBD_ALPHA09-564</name>
</gene>
<feature type="transmembrane region" description="Helical" evidence="4">
    <location>
        <begin position="82"/>
        <end position="104"/>
    </location>
</feature>
<sequence>MFNWFENLIDPFQVSPGPLPRTLGRFYWHFARQVWPLLVAIAVIGFFVAIIEVTLFAFLGDLVDLLAKANRETFLEDHGRRLVFMAVIVLLARPFFGVLHEFLIDTAIVPQLSTLVRWQTHSH</sequence>
<dbReference type="InterPro" id="IPR036640">
    <property type="entry name" value="ABC1_TM_sf"/>
</dbReference>
<evidence type="ECO:0000256" key="2">
    <source>
        <dbReference type="ARBA" id="ARBA00022989"/>
    </source>
</evidence>
<evidence type="ECO:0000256" key="1">
    <source>
        <dbReference type="ARBA" id="ARBA00022692"/>
    </source>
</evidence>
<keyword evidence="1 4" id="KW-0812">Transmembrane</keyword>